<dbReference type="PANTHER" id="PTHR33164">
    <property type="entry name" value="TRANSCRIPTIONAL REGULATOR, MARR FAMILY"/>
    <property type="match status" value="1"/>
</dbReference>
<evidence type="ECO:0000256" key="2">
    <source>
        <dbReference type="ARBA" id="ARBA00023125"/>
    </source>
</evidence>
<dbReference type="InterPro" id="IPR000835">
    <property type="entry name" value="HTH_MarR-typ"/>
</dbReference>
<protein>
    <recommendedName>
        <fullName evidence="5">HTH marR-type domain-containing protein</fullName>
    </recommendedName>
</protein>
<accession>A0ABN6U280</accession>
<dbReference type="Proteomes" id="UP001317870">
    <property type="component" value="Chromosome"/>
</dbReference>
<sequence>MRVHRNAMVGLIDELEEKGLIQRRVHPADRRAHAVHLTEPAHTLLAAATAEAEALEEEIFAPLDDAERARLIQLLRRASAHAGLPRGAHPGLQRRRRATRSAPLPNSQ</sequence>
<dbReference type="InterPro" id="IPR039422">
    <property type="entry name" value="MarR/SlyA-like"/>
</dbReference>
<gene>
    <name evidence="6" type="ORF">IFM12276_23080</name>
</gene>
<feature type="domain" description="HTH marR-type" evidence="5">
    <location>
        <begin position="1"/>
        <end position="80"/>
    </location>
</feature>
<evidence type="ECO:0000256" key="4">
    <source>
        <dbReference type="SAM" id="MobiDB-lite"/>
    </source>
</evidence>
<dbReference type="PANTHER" id="PTHR33164:SF43">
    <property type="entry name" value="HTH-TYPE TRANSCRIPTIONAL REPRESSOR YETL"/>
    <property type="match status" value="1"/>
</dbReference>
<organism evidence="6 7">
    <name type="scientific">Nocardia sputorum</name>
    <dbReference type="NCBI Taxonomy" id="2984338"/>
    <lineage>
        <taxon>Bacteria</taxon>
        <taxon>Bacillati</taxon>
        <taxon>Actinomycetota</taxon>
        <taxon>Actinomycetes</taxon>
        <taxon>Mycobacteriales</taxon>
        <taxon>Nocardiaceae</taxon>
        <taxon>Nocardia</taxon>
    </lineage>
</organism>
<dbReference type="EMBL" id="AP026978">
    <property type="protein sequence ID" value="BDT99279.1"/>
    <property type="molecule type" value="Genomic_DNA"/>
</dbReference>
<keyword evidence="1" id="KW-0805">Transcription regulation</keyword>
<dbReference type="InterPro" id="IPR023187">
    <property type="entry name" value="Tscrpt_reg_MarR-type_CS"/>
</dbReference>
<dbReference type="PROSITE" id="PS01117">
    <property type="entry name" value="HTH_MARR_1"/>
    <property type="match status" value="1"/>
</dbReference>
<dbReference type="PROSITE" id="PS50995">
    <property type="entry name" value="HTH_MARR_2"/>
    <property type="match status" value="1"/>
</dbReference>
<evidence type="ECO:0000313" key="6">
    <source>
        <dbReference type="EMBL" id="BDT99279.1"/>
    </source>
</evidence>
<keyword evidence="7" id="KW-1185">Reference proteome</keyword>
<proteinExistence type="predicted"/>
<evidence type="ECO:0000256" key="3">
    <source>
        <dbReference type="ARBA" id="ARBA00023163"/>
    </source>
</evidence>
<dbReference type="Gene3D" id="1.10.10.10">
    <property type="entry name" value="Winged helix-like DNA-binding domain superfamily/Winged helix DNA-binding domain"/>
    <property type="match status" value="1"/>
</dbReference>
<keyword evidence="2" id="KW-0238">DNA-binding</keyword>
<reference evidence="6 7" key="1">
    <citation type="submission" date="2022-11" db="EMBL/GenBank/DDBJ databases">
        <title>Genome Sequencing of Nocardia sp. ON39_IFM12276 and assembly.</title>
        <authorList>
            <person name="Shimojima M."/>
            <person name="Toyokawa M."/>
            <person name="Uesaka K."/>
        </authorList>
    </citation>
    <scope>NUCLEOTIDE SEQUENCE [LARGE SCALE GENOMIC DNA]</scope>
    <source>
        <strain evidence="6 7">IFM 12276</strain>
    </source>
</reference>
<evidence type="ECO:0000313" key="7">
    <source>
        <dbReference type="Proteomes" id="UP001317870"/>
    </source>
</evidence>
<evidence type="ECO:0000256" key="1">
    <source>
        <dbReference type="ARBA" id="ARBA00023015"/>
    </source>
</evidence>
<dbReference type="InterPro" id="IPR036390">
    <property type="entry name" value="WH_DNA-bd_sf"/>
</dbReference>
<dbReference type="Pfam" id="PF01047">
    <property type="entry name" value="MarR"/>
    <property type="match status" value="1"/>
</dbReference>
<keyword evidence="3" id="KW-0804">Transcription</keyword>
<dbReference type="PRINTS" id="PR00598">
    <property type="entry name" value="HTHMARR"/>
</dbReference>
<dbReference type="SMART" id="SM00347">
    <property type="entry name" value="HTH_MARR"/>
    <property type="match status" value="1"/>
</dbReference>
<dbReference type="SUPFAM" id="SSF46785">
    <property type="entry name" value="Winged helix' DNA-binding domain"/>
    <property type="match status" value="1"/>
</dbReference>
<evidence type="ECO:0000259" key="5">
    <source>
        <dbReference type="PROSITE" id="PS50995"/>
    </source>
</evidence>
<dbReference type="InterPro" id="IPR036388">
    <property type="entry name" value="WH-like_DNA-bd_sf"/>
</dbReference>
<feature type="region of interest" description="Disordered" evidence="4">
    <location>
        <begin position="80"/>
        <end position="108"/>
    </location>
</feature>
<name>A0ABN6U280_9NOCA</name>